<keyword evidence="1" id="KW-0732">Signal</keyword>
<sequence>MRSFIAATAVALLAGAAIAENSTVNLFINDDMDGDAGYVASVVSACADETVYAIQCTSGPVGPATCGPDAPILTLTEGPAIYEASIVTKSSANGVDATVSVWESCKLDGTTAATCSASVSVKANGQQTATATQTVLSGTDYHRFQVAITAGAEKTASATGSCGAGDSGSAAPGRNVRFAAASGLLAAVGAAALLIL</sequence>
<dbReference type="AlphaFoldDB" id="A0AA38R6I8"/>
<dbReference type="PANTHER" id="PTHR40640:SF1">
    <property type="entry name" value="ANCHORED GLYCOPROTEIN, PUTATIVE (AFU_ORTHOLOGUE AFUA_8G04860)-RELATED"/>
    <property type="match status" value="1"/>
</dbReference>
<reference evidence="2" key="1">
    <citation type="submission" date="2022-07" db="EMBL/GenBank/DDBJ databases">
        <title>Fungi with potential for degradation of polypropylene.</title>
        <authorList>
            <person name="Gostincar C."/>
        </authorList>
    </citation>
    <scope>NUCLEOTIDE SEQUENCE</scope>
    <source>
        <strain evidence="2">EXF-13308</strain>
    </source>
</reference>
<dbReference type="Proteomes" id="UP001174694">
    <property type="component" value="Unassembled WGS sequence"/>
</dbReference>
<comment type="caution">
    <text evidence="2">The sequence shown here is derived from an EMBL/GenBank/DDBJ whole genome shotgun (WGS) entry which is preliminary data.</text>
</comment>
<proteinExistence type="predicted"/>
<protein>
    <submittedName>
        <fullName evidence="2">Uncharacterized protein</fullName>
    </submittedName>
</protein>
<gene>
    <name evidence="2" type="ORF">NKR23_g9683</name>
</gene>
<evidence type="ECO:0000313" key="2">
    <source>
        <dbReference type="EMBL" id="KAJ9136647.1"/>
    </source>
</evidence>
<name>A0AA38R6I8_9PEZI</name>
<keyword evidence="3" id="KW-1185">Reference proteome</keyword>
<feature type="signal peptide" evidence="1">
    <location>
        <begin position="1"/>
        <end position="19"/>
    </location>
</feature>
<accession>A0AA38R6I8</accession>
<dbReference type="PANTHER" id="PTHR40640">
    <property type="entry name" value="ANCHORED GLYCOPROTEIN, PUTATIVE (AFU_ORTHOLOGUE AFUA_8G04860)-RELATED"/>
    <property type="match status" value="1"/>
</dbReference>
<evidence type="ECO:0000256" key="1">
    <source>
        <dbReference type="SAM" id="SignalP"/>
    </source>
</evidence>
<evidence type="ECO:0000313" key="3">
    <source>
        <dbReference type="Proteomes" id="UP001174694"/>
    </source>
</evidence>
<feature type="chain" id="PRO_5041224734" evidence="1">
    <location>
        <begin position="20"/>
        <end position="196"/>
    </location>
</feature>
<organism evidence="2 3">
    <name type="scientific">Pleurostoma richardsiae</name>
    <dbReference type="NCBI Taxonomy" id="41990"/>
    <lineage>
        <taxon>Eukaryota</taxon>
        <taxon>Fungi</taxon>
        <taxon>Dikarya</taxon>
        <taxon>Ascomycota</taxon>
        <taxon>Pezizomycotina</taxon>
        <taxon>Sordariomycetes</taxon>
        <taxon>Sordariomycetidae</taxon>
        <taxon>Calosphaeriales</taxon>
        <taxon>Pleurostomataceae</taxon>
        <taxon>Pleurostoma</taxon>
    </lineage>
</organism>
<dbReference type="EMBL" id="JANBVO010000039">
    <property type="protein sequence ID" value="KAJ9136647.1"/>
    <property type="molecule type" value="Genomic_DNA"/>
</dbReference>